<dbReference type="PANTHER" id="PTHR42194">
    <property type="entry name" value="UPF0276 PROTEIN HI_1600"/>
    <property type="match status" value="1"/>
</dbReference>
<sequence>MLRDGQADFVEILIDNFLHVEPEDMATALDGAPVAFHIMHSRFLERTEAQLAFMASRIRTMARELRPFYISDHLLRFTVDGREVPFLPELDYGRTYDLVCQRVTSWQEQLGTPVLFENYPSIFDSGLEQPAFLERLFRETGAGLLFDVSNAVCAHRNCQLPLAAWDTLLERSTHFHVGGYEPSSEAPFVSLDLHGSPLADDTLDYLGRVFSRTSTAATISVERDNHVELEPWRADILAVRARWEQHA</sequence>
<dbReference type="Proteomes" id="UP001379533">
    <property type="component" value="Chromosome"/>
</dbReference>
<dbReference type="Gene3D" id="3.20.20.150">
    <property type="entry name" value="Divalent-metal-dependent TIM barrel enzymes"/>
    <property type="match status" value="1"/>
</dbReference>
<evidence type="ECO:0000313" key="2">
    <source>
        <dbReference type="Proteomes" id="UP001379533"/>
    </source>
</evidence>
<dbReference type="EMBL" id="CP089982">
    <property type="protein sequence ID" value="WXA92039.1"/>
    <property type="molecule type" value="Genomic_DNA"/>
</dbReference>
<organism evidence="1 2">
    <name type="scientific">Pendulispora brunnea</name>
    <dbReference type="NCBI Taxonomy" id="2905690"/>
    <lineage>
        <taxon>Bacteria</taxon>
        <taxon>Pseudomonadati</taxon>
        <taxon>Myxococcota</taxon>
        <taxon>Myxococcia</taxon>
        <taxon>Myxococcales</taxon>
        <taxon>Sorangiineae</taxon>
        <taxon>Pendulisporaceae</taxon>
        <taxon>Pendulispora</taxon>
    </lineage>
</organism>
<protein>
    <submittedName>
        <fullName evidence="1">DUF692 family protein</fullName>
    </submittedName>
</protein>
<proteinExistence type="predicted"/>
<keyword evidence="2" id="KW-1185">Reference proteome</keyword>
<dbReference type="InterPro" id="IPR036237">
    <property type="entry name" value="Xyl_isomerase-like_sf"/>
</dbReference>
<evidence type="ECO:0000313" key="1">
    <source>
        <dbReference type="EMBL" id="WXA92039.1"/>
    </source>
</evidence>
<dbReference type="PANTHER" id="PTHR42194:SF1">
    <property type="entry name" value="UPF0276 PROTEIN HI_1600"/>
    <property type="match status" value="1"/>
</dbReference>
<dbReference type="InterPro" id="IPR007801">
    <property type="entry name" value="MbnB/TglH/ChrH"/>
</dbReference>
<dbReference type="Pfam" id="PF05114">
    <property type="entry name" value="MbnB_TglH_ChrH"/>
    <property type="match status" value="1"/>
</dbReference>
<name>A0ABZ2JZW1_9BACT</name>
<dbReference type="SUPFAM" id="SSF51658">
    <property type="entry name" value="Xylose isomerase-like"/>
    <property type="match status" value="1"/>
</dbReference>
<gene>
    <name evidence="1" type="ORF">LZC95_37005</name>
</gene>
<reference evidence="1 2" key="1">
    <citation type="submission" date="2021-12" db="EMBL/GenBank/DDBJ databases">
        <title>Discovery of the Pendulisporaceae a myxobacterial family with distinct sporulation behavior and unique specialized metabolism.</title>
        <authorList>
            <person name="Garcia R."/>
            <person name="Popoff A."/>
            <person name="Bader C.D."/>
            <person name="Loehr J."/>
            <person name="Walesch S."/>
            <person name="Walt C."/>
            <person name="Boldt J."/>
            <person name="Bunk B."/>
            <person name="Haeckl F.J.F.P.J."/>
            <person name="Gunesch A.P."/>
            <person name="Birkelbach J."/>
            <person name="Nuebel U."/>
            <person name="Pietschmann T."/>
            <person name="Bach T."/>
            <person name="Mueller R."/>
        </authorList>
    </citation>
    <scope>NUCLEOTIDE SEQUENCE [LARGE SCALE GENOMIC DNA]</scope>
    <source>
        <strain evidence="1 2">MSr12523</strain>
    </source>
</reference>
<accession>A0ABZ2JZW1</accession>